<proteinExistence type="predicted"/>
<evidence type="ECO:0000313" key="1">
    <source>
        <dbReference type="EMBL" id="KAF7682727.1"/>
    </source>
</evidence>
<comment type="caution">
    <text evidence="1">The sequence shown here is derived from an EMBL/GenBank/DDBJ whole genome shotgun (WGS) entry which is preliminary data.</text>
</comment>
<reference evidence="1 2" key="1">
    <citation type="submission" date="2019-01" db="EMBL/GenBank/DDBJ databases">
        <title>Genomes sequencing and comparative genomics of infectious freshwater microsporidia, Cucumispora dikerogammari and Thelohania contejeani.</title>
        <authorList>
            <person name="Cormier A."/>
            <person name="Giraud I."/>
            <person name="Wattier R."/>
            <person name="Teixeira M."/>
            <person name="Grandjean F."/>
            <person name="Rigaud T."/>
            <person name="Cordaux R."/>
        </authorList>
    </citation>
    <scope>NUCLEOTIDE SEQUENCE [LARGE SCALE GENOMIC DNA]</scope>
    <source>
        <strain evidence="1">T1</strain>
        <tissue evidence="1">Spores</tissue>
    </source>
</reference>
<gene>
    <name evidence="1" type="ORF">TCON_2056</name>
</gene>
<keyword evidence="2" id="KW-1185">Reference proteome</keyword>
<dbReference type="Proteomes" id="UP001516464">
    <property type="component" value="Unassembled WGS sequence"/>
</dbReference>
<evidence type="ECO:0000313" key="2">
    <source>
        <dbReference type="Proteomes" id="UP001516464"/>
    </source>
</evidence>
<protein>
    <submittedName>
        <fullName evidence="1">Uncharacterized protein</fullName>
    </submittedName>
</protein>
<sequence length="164" mass="19530">MKTEYMLLQLLDTLKKYKNISLRRAAIFKVEETKQDSPLSYISIPQVKVLTDIRFCQESLNAQRKLLYDEINKKKFHEKLHRARSNELVSLKGFSTWMKYGNIDPRAEGIYCYIQDRNIFWRDDALQCQHCGKAKKSKDYLATGCYRMLGYNYTRRHNEVLKCI</sequence>
<accession>A0ABQ7HX17</accession>
<organism evidence="1 2">
    <name type="scientific">Astathelohania contejeani</name>
    <dbReference type="NCBI Taxonomy" id="164912"/>
    <lineage>
        <taxon>Eukaryota</taxon>
        <taxon>Fungi</taxon>
        <taxon>Fungi incertae sedis</taxon>
        <taxon>Microsporidia</taxon>
        <taxon>Astathelohaniidae</taxon>
        <taxon>Astathelohania</taxon>
    </lineage>
</organism>
<dbReference type="EMBL" id="SBIQ01000193">
    <property type="protein sequence ID" value="KAF7682727.1"/>
    <property type="molecule type" value="Genomic_DNA"/>
</dbReference>
<name>A0ABQ7HX17_9MICR</name>